<feature type="compositionally biased region" description="Acidic residues" evidence="1">
    <location>
        <begin position="22"/>
        <end position="38"/>
    </location>
</feature>
<dbReference type="EMBL" id="JAACJL010000058">
    <property type="protein sequence ID" value="KAF4611151.1"/>
    <property type="molecule type" value="Genomic_DNA"/>
</dbReference>
<gene>
    <name evidence="2" type="ORF">D9613_006649</name>
</gene>
<feature type="compositionally biased region" description="Basic residues" evidence="1">
    <location>
        <begin position="213"/>
        <end position="222"/>
    </location>
</feature>
<protein>
    <submittedName>
        <fullName evidence="2">Uncharacterized protein</fullName>
    </submittedName>
</protein>
<reference evidence="2 3" key="1">
    <citation type="submission" date="2019-12" db="EMBL/GenBank/DDBJ databases">
        <authorList>
            <person name="Floudas D."/>
            <person name="Bentzer J."/>
            <person name="Ahren D."/>
            <person name="Johansson T."/>
            <person name="Persson P."/>
            <person name="Tunlid A."/>
        </authorList>
    </citation>
    <scope>NUCLEOTIDE SEQUENCE [LARGE SCALE GENOMIC DNA]</scope>
    <source>
        <strain evidence="2 3">CBS 102.39</strain>
    </source>
</reference>
<keyword evidence="3" id="KW-1185">Reference proteome</keyword>
<feature type="region of interest" description="Disordered" evidence="1">
    <location>
        <begin position="323"/>
        <end position="342"/>
    </location>
</feature>
<dbReference type="AlphaFoldDB" id="A0A8H4QI23"/>
<name>A0A8H4QI23_9AGAR</name>
<evidence type="ECO:0000313" key="3">
    <source>
        <dbReference type="Proteomes" id="UP000521872"/>
    </source>
</evidence>
<evidence type="ECO:0000313" key="2">
    <source>
        <dbReference type="EMBL" id="KAF4611151.1"/>
    </source>
</evidence>
<feature type="compositionally biased region" description="Polar residues" evidence="1">
    <location>
        <begin position="231"/>
        <end position="243"/>
    </location>
</feature>
<feature type="region of interest" description="Disordered" evidence="1">
    <location>
        <begin position="1"/>
        <end position="57"/>
    </location>
</feature>
<accession>A0A8H4QI23</accession>
<comment type="caution">
    <text evidence="2">The sequence shown here is derived from an EMBL/GenBank/DDBJ whole genome shotgun (WGS) entry which is preliminary data.</text>
</comment>
<sequence>MPQEQTASMYSDLDHNTRSESNDNELPEESQGEFESESETSSSSSDEEFEARGTNAAVTTADVGTQIEDMGYDFVHYMVGAIVKTATTTGDSRKIDMNKIRRDTLLHVDTTERDMEIGLKSRDVMFAELTTDKLNTIELGIGMINPSRYEPLPQPPRRGLLSLMTFEQRPGHAEGDRDIIFVNNNRNANRVGGLAEETGSVEVTQTDVVSEKKSKKRKKNNKKKENSKQEQTLQGQVESSENIETGLKDSMETEAESREKKIQEGLRDELDAMKAQFDASEARSQEIEARFQEREAWFQEREAKFQESEARFQEREARFQEREARFQESEASFQASEEESRETKEQLAAVRRELETTKEELEATQLQVAENAEAQDLVNTENVEAFTEIIRSVGIDWSESAVLSAICLRTLLDRAQARTAEFIGIAPNWAKDQIDAMVLKKAGKVGSEAEVKVFRELSNNPKALEILATPSSSAPARWWGNKYAHTLPPRAEMEKIVHSATFGRKLLSNDEQDAYMKLLAVVFPGAYAN</sequence>
<organism evidence="2 3">
    <name type="scientific">Agrocybe pediades</name>
    <dbReference type="NCBI Taxonomy" id="84607"/>
    <lineage>
        <taxon>Eukaryota</taxon>
        <taxon>Fungi</taxon>
        <taxon>Dikarya</taxon>
        <taxon>Basidiomycota</taxon>
        <taxon>Agaricomycotina</taxon>
        <taxon>Agaricomycetes</taxon>
        <taxon>Agaricomycetidae</taxon>
        <taxon>Agaricales</taxon>
        <taxon>Agaricineae</taxon>
        <taxon>Strophariaceae</taxon>
        <taxon>Agrocybe</taxon>
    </lineage>
</organism>
<feature type="compositionally biased region" description="Basic and acidic residues" evidence="1">
    <location>
        <begin position="12"/>
        <end position="21"/>
    </location>
</feature>
<feature type="region of interest" description="Disordered" evidence="1">
    <location>
        <begin position="205"/>
        <end position="259"/>
    </location>
</feature>
<feature type="compositionally biased region" description="Basic and acidic residues" evidence="1">
    <location>
        <begin position="246"/>
        <end position="259"/>
    </location>
</feature>
<evidence type="ECO:0000256" key="1">
    <source>
        <dbReference type="SAM" id="MobiDB-lite"/>
    </source>
</evidence>
<dbReference type="Proteomes" id="UP000521872">
    <property type="component" value="Unassembled WGS sequence"/>
</dbReference>
<proteinExistence type="predicted"/>